<dbReference type="Proteomes" id="UP000019146">
    <property type="component" value="Chromosome 2"/>
</dbReference>
<dbReference type="GO" id="GO:0046930">
    <property type="term" value="C:pore complex"/>
    <property type="evidence" value="ECO:0007669"/>
    <property type="project" value="UniProtKB-KW"/>
</dbReference>
<dbReference type="PRINTS" id="PR00182">
    <property type="entry name" value="ECOLNEIPORIN"/>
</dbReference>
<keyword evidence="10" id="KW-0998">Cell outer membrane</keyword>
<dbReference type="GeneID" id="69972199"/>
<evidence type="ECO:0000256" key="8">
    <source>
        <dbReference type="ARBA" id="ARBA00023114"/>
    </source>
</evidence>
<keyword evidence="8" id="KW-0626">Porin</keyword>
<dbReference type="CDD" id="cd00342">
    <property type="entry name" value="gram_neg_porins"/>
    <property type="match status" value="1"/>
</dbReference>
<dbReference type="RefSeq" id="WP_035998108.1">
    <property type="nucleotide sequence ID" value="NZ_CP012747.1"/>
</dbReference>
<dbReference type="InterPro" id="IPR001702">
    <property type="entry name" value="Porin_Gram-ve"/>
</dbReference>
<dbReference type="InterPro" id="IPR050298">
    <property type="entry name" value="Gram-neg_bact_OMP"/>
</dbReference>
<comment type="subunit">
    <text evidence="2">Homotrimer.</text>
</comment>
<evidence type="ECO:0000256" key="3">
    <source>
        <dbReference type="ARBA" id="ARBA00022448"/>
    </source>
</evidence>
<dbReference type="KEGG" id="bcai:K788_0000468"/>
<dbReference type="GO" id="GO:0034220">
    <property type="term" value="P:monoatomic ion transmembrane transport"/>
    <property type="evidence" value="ECO:0007669"/>
    <property type="project" value="InterPro"/>
</dbReference>
<evidence type="ECO:0000256" key="10">
    <source>
        <dbReference type="ARBA" id="ARBA00023237"/>
    </source>
</evidence>
<feature type="signal peptide" evidence="11">
    <location>
        <begin position="1"/>
        <end position="21"/>
    </location>
</feature>
<feature type="chain" id="PRO_5006054356" evidence="11">
    <location>
        <begin position="22"/>
        <end position="362"/>
    </location>
</feature>
<comment type="subcellular location">
    <subcellularLocation>
        <location evidence="1">Cell outer membrane</location>
        <topology evidence="1">Multi-pass membrane protein</topology>
    </subcellularLocation>
</comment>
<keyword evidence="9" id="KW-0472">Membrane</keyword>
<dbReference type="AlphaFoldDB" id="A0A0P0RIQ7"/>
<reference evidence="13 14" key="1">
    <citation type="journal article" date="2014" name="Genome Announc.">
        <title>Draft Genome Sequence of the Haloacid-Degrading Burkholderia caribensis Strain MBA4.</title>
        <authorList>
            <person name="Pan Y."/>
            <person name="Kong K.F."/>
            <person name="Tsang J.S."/>
        </authorList>
    </citation>
    <scope>NUCLEOTIDE SEQUENCE [LARGE SCALE GENOMIC DNA]</scope>
    <source>
        <strain evidence="13 14">MBA4</strain>
    </source>
</reference>
<keyword evidence="6 11" id="KW-0732">Signal</keyword>
<dbReference type="GO" id="GO:0015288">
    <property type="term" value="F:porin activity"/>
    <property type="evidence" value="ECO:0007669"/>
    <property type="project" value="UniProtKB-KW"/>
</dbReference>
<dbReference type="PRINTS" id="PR00184">
    <property type="entry name" value="NEISSPPORIN"/>
</dbReference>
<evidence type="ECO:0000259" key="12">
    <source>
        <dbReference type="Pfam" id="PF13609"/>
    </source>
</evidence>
<keyword evidence="4" id="KW-1134">Transmembrane beta strand</keyword>
<dbReference type="PANTHER" id="PTHR34501:SF9">
    <property type="entry name" value="MAJOR OUTER MEMBRANE PROTEIN P.IA"/>
    <property type="match status" value="1"/>
</dbReference>
<name>A0A0P0RIQ7_9BURK</name>
<evidence type="ECO:0000256" key="1">
    <source>
        <dbReference type="ARBA" id="ARBA00004571"/>
    </source>
</evidence>
<evidence type="ECO:0000313" key="14">
    <source>
        <dbReference type="Proteomes" id="UP000019146"/>
    </source>
</evidence>
<feature type="domain" description="Porin" evidence="12">
    <location>
        <begin position="13"/>
        <end position="328"/>
    </location>
</feature>
<protein>
    <submittedName>
        <fullName evidence="13">Outer membrane protein porin</fullName>
    </submittedName>
</protein>
<evidence type="ECO:0000256" key="9">
    <source>
        <dbReference type="ARBA" id="ARBA00023136"/>
    </source>
</evidence>
<evidence type="ECO:0000256" key="11">
    <source>
        <dbReference type="SAM" id="SignalP"/>
    </source>
</evidence>
<dbReference type="GO" id="GO:0009279">
    <property type="term" value="C:cell outer membrane"/>
    <property type="evidence" value="ECO:0007669"/>
    <property type="project" value="UniProtKB-SubCell"/>
</dbReference>
<dbReference type="PANTHER" id="PTHR34501">
    <property type="entry name" value="PROTEIN YDDL-RELATED"/>
    <property type="match status" value="1"/>
</dbReference>
<evidence type="ECO:0000313" key="13">
    <source>
        <dbReference type="EMBL" id="ALL68488.1"/>
    </source>
</evidence>
<dbReference type="Pfam" id="PF13609">
    <property type="entry name" value="Porin_4"/>
    <property type="match status" value="1"/>
</dbReference>
<evidence type="ECO:0000256" key="4">
    <source>
        <dbReference type="ARBA" id="ARBA00022452"/>
    </source>
</evidence>
<organism evidence="13 14">
    <name type="scientific">Paraburkholderia caribensis MBA4</name>
    <dbReference type="NCBI Taxonomy" id="1323664"/>
    <lineage>
        <taxon>Bacteria</taxon>
        <taxon>Pseudomonadati</taxon>
        <taxon>Pseudomonadota</taxon>
        <taxon>Betaproteobacteria</taxon>
        <taxon>Burkholderiales</taxon>
        <taxon>Burkholderiaceae</taxon>
        <taxon>Paraburkholderia</taxon>
    </lineage>
</organism>
<evidence type="ECO:0000256" key="7">
    <source>
        <dbReference type="ARBA" id="ARBA00023065"/>
    </source>
</evidence>
<dbReference type="InterPro" id="IPR002299">
    <property type="entry name" value="Porin_Neis"/>
</dbReference>
<dbReference type="Gene3D" id="2.40.160.10">
    <property type="entry name" value="Porin"/>
    <property type="match status" value="1"/>
</dbReference>
<dbReference type="InterPro" id="IPR033900">
    <property type="entry name" value="Gram_neg_porin_domain"/>
</dbReference>
<gene>
    <name evidence="13" type="ORF">K788_0000468</name>
</gene>
<sequence length="362" mass="38541">MKKWILACSLVPCCASVPAWSQSSVTLFGRADVSVQTGNAGGTRITRLDSSNVAPSVWGLLGSEDLGGGYRAIFKLEDGFNPTTGSIAGSGNLFGREAWVGLNGPFGQVQFGVNYTPFFTTLVTFAQGPLSTWGWGNASNNYFFLGTTRNSNSVRYNSPTFAGLTLRASYSNGSNGDPTLPGNLGRTFSAGLAYRLGQFSADVDYLQQSAAKTTPVNAGTTTVQGNYVMAAVMYDFDWIQPAFIFQTHRGGQNVAASSTTTFQNPNNNYYDLSVLIRHIGPGIFMLDFGQYKRLGNSSGDSTSYAIRYDYSLSKRTGVYAGVGHVRNGSTATFTMSGAQGAGLPTKPGASVTSFVLGMITRF</sequence>
<evidence type="ECO:0000256" key="6">
    <source>
        <dbReference type="ARBA" id="ARBA00022729"/>
    </source>
</evidence>
<keyword evidence="7" id="KW-0406">Ion transport</keyword>
<evidence type="ECO:0000256" key="2">
    <source>
        <dbReference type="ARBA" id="ARBA00011233"/>
    </source>
</evidence>
<dbReference type="InterPro" id="IPR023614">
    <property type="entry name" value="Porin_dom_sf"/>
</dbReference>
<keyword evidence="3" id="KW-0813">Transport</keyword>
<evidence type="ECO:0000256" key="5">
    <source>
        <dbReference type="ARBA" id="ARBA00022692"/>
    </source>
</evidence>
<proteinExistence type="predicted"/>
<accession>A0A0P0RIQ7</accession>
<dbReference type="SUPFAM" id="SSF56935">
    <property type="entry name" value="Porins"/>
    <property type="match status" value="1"/>
</dbReference>
<dbReference type="EMBL" id="CP012747">
    <property type="protein sequence ID" value="ALL68488.1"/>
    <property type="molecule type" value="Genomic_DNA"/>
</dbReference>
<keyword evidence="5" id="KW-0812">Transmembrane</keyword>